<feature type="domain" description="Hemerythrin-like" evidence="1">
    <location>
        <begin position="2"/>
        <end position="91"/>
    </location>
</feature>
<dbReference type="InterPro" id="IPR012312">
    <property type="entry name" value="Hemerythrin-like"/>
</dbReference>
<name>A0A7W6BIU7_9SPHN</name>
<dbReference type="Pfam" id="PF01814">
    <property type="entry name" value="Hemerythrin"/>
    <property type="match status" value="1"/>
</dbReference>
<dbReference type="RefSeq" id="WP_188069925.1">
    <property type="nucleotide sequence ID" value="NZ_BSPS01000067.1"/>
</dbReference>
<reference evidence="2 3" key="1">
    <citation type="submission" date="2020-08" db="EMBL/GenBank/DDBJ databases">
        <title>Genomic Encyclopedia of Type Strains, Phase IV (KMG-IV): sequencing the most valuable type-strain genomes for metagenomic binning, comparative biology and taxonomic classification.</title>
        <authorList>
            <person name="Goeker M."/>
        </authorList>
    </citation>
    <scope>NUCLEOTIDE SEQUENCE [LARGE SCALE GENOMIC DNA]</scope>
    <source>
        <strain evidence="2 3">DSM 26189</strain>
    </source>
</reference>
<organism evidence="2 3">
    <name type="scientific">Sphingobium jiangsuense</name>
    <dbReference type="NCBI Taxonomy" id="870476"/>
    <lineage>
        <taxon>Bacteria</taxon>
        <taxon>Pseudomonadati</taxon>
        <taxon>Pseudomonadota</taxon>
        <taxon>Alphaproteobacteria</taxon>
        <taxon>Sphingomonadales</taxon>
        <taxon>Sphingomonadaceae</taxon>
        <taxon>Sphingobium</taxon>
    </lineage>
</organism>
<dbReference type="Proteomes" id="UP000571950">
    <property type="component" value="Unassembled WGS sequence"/>
</dbReference>
<dbReference type="Gene3D" id="1.20.120.520">
    <property type="entry name" value="nmb1532 protein domain like"/>
    <property type="match status" value="1"/>
</dbReference>
<evidence type="ECO:0000313" key="3">
    <source>
        <dbReference type="Proteomes" id="UP000571950"/>
    </source>
</evidence>
<keyword evidence="3" id="KW-1185">Reference proteome</keyword>
<dbReference type="EMBL" id="JACIDT010000001">
    <property type="protein sequence ID" value="MBB3924337.1"/>
    <property type="molecule type" value="Genomic_DNA"/>
</dbReference>
<evidence type="ECO:0000313" key="2">
    <source>
        <dbReference type="EMBL" id="MBB3924337.1"/>
    </source>
</evidence>
<evidence type="ECO:0000259" key="1">
    <source>
        <dbReference type="Pfam" id="PF01814"/>
    </source>
</evidence>
<proteinExistence type="predicted"/>
<dbReference type="AlphaFoldDB" id="A0A7W6BIU7"/>
<accession>A0A7W6BIU7</accession>
<gene>
    <name evidence="2" type="ORF">GGR43_000031</name>
</gene>
<sequence length="109" mass="12276">MDIDALRAQHNELAELAHQLLAVIAREQPQKVAALRWRLARLLIAHLSVEDRYLYPAMIAQAGPAMPVAERFRGEMGGLAKEFTAYLRRWTDQGIARHGRSSARIRSGC</sequence>
<comment type="caution">
    <text evidence="2">The sequence shown here is derived from an EMBL/GenBank/DDBJ whole genome shotgun (WGS) entry which is preliminary data.</text>
</comment>
<protein>
    <submittedName>
        <fullName evidence="2">Iron-sulfur cluster repair protein YtfE (RIC family)</fullName>
    </submittedName>
</protein>